<evidence type="ECO:0000313" key="3">
    <source>
        <dbReference type="EnsemblPlants" id="Zm00001eb032420_P001"/>
    </source>
</evidence>
<sequence length="201" mass="22044">MRIRVDGGATWRRWCGLGGSSNYGRLHALDRPGVSGCARARVRRRRAGNPCRGASCRFATCWRVARSDLLLCFSLRLLLADNLLVAADQSQAPSIASDGLDTGQRHRRQRGRGHQLLAPDHHQRRPRGALADAEARAFGWACRCRCRRVASHRKLAPLLGLRGSGAAPLPGVPDAAVVLDDDVREGGREAGLDRERPRRAH</sequence>
<evidence type="ECO:0000313" key="2">
    <source>
        <dbReference type="EMBL" id="ACN36316.1"/>
    </source>
</evidence>
<proteinExistence type="evidence at transcript level"/>
<dbReference type="EnsemblPlants" id="Zm00001eb032420_T001">
    <property type="protein sequence ID" value="Zm00001eb032420_P001"/>
    <property type="gene ID" value="Zm00001eb032420"/>
</dbReference>
<dbReference type="Proteomes" id="UP000007305">
    <property type="component" value="Chromosome 1"/>
</dbReference>
<feature type="compositionally biased region" description="Basic and acidic residues" evidence="1">
    <location>
        <begin position="184"/>
        <end position="201"/>
    </location>
</feature>
<name>C0PMA0_MAIZE</name>
<dbReference type="EMBL" id="BT069419">
    <property type="protein sequence ID" value="ACN36316.1"/>
    <property type="molecule type" value="mRNA"/>
</dbReference>
<evidence type="ECO:0000256" key="1">
    <source>
        <dbReference type="SAM" id="MobiDB-lite"/>
    </source>
</evidence>
<dbReference type="KEGG" id="zma:118476082"/>
<reference evidence="2" key="1">
    <citation type="journal article" date="2009" name="PLoS Genet.">
        <title>Sequencing, mapping, and analysis of 27,455 maize full-length cDNAs.</title>
        <authorList>
            <person name="Soderlund C."/>
            <person name="Descour A."/>
            <person name="Kudrna D."/>
            <person name="Bomhoff M."/>
            <person name="Boyd L."/>
            <person name="Currie J."/>
            <person name="Angelova A."/>
            <person name="Collura K."/>
            <person name="Wissotski M."/>
            <person name="Ashley E."/>
            <person name="Morrow D."/>
            <person name="Fernandes J."/>
            <person name="Walbot V."/>
            <person name="Yu Y."/>
        </authorList>
    </citation>
    <scope>NUCLEOTIDE SEQUENCE</scope>
    <source>
        <strain evidence="2">B73</strain>
    </source>
</reference>
<protein>
    <submittedName>
        <fullName evidence="2 3">Uncharacterized protein</fullName>
    </submittedName>
</protein>
<organism evidence="2">
    <name type="scientific">Zea mays</name>
    <name type="common">Maize</name>
    <dbReference type="NCBI Taxonomy" id="4577"/>
    <lineage>
        <taxon>Eukaryota</taxon>
        <taxon>Viridiplantae</taxon>
        <taxon>Streptophyta</taxon>
        <taxon>Embryophyta</taxon>
        <taxon>Tracheophyta</taxon>
        <taxon>Spermatophyta</taxon>
        <taxon>Magnoliopsida</taxon>
        <taxon>Liliopsida</taxon>
        <taxon>Poales</taxon>
        <taxon>Poaceae</taxon>
        <taxon>PACMAD clade</taxon>
        <taxon>Panicoideae</taxon>
        <taxon>Andropogonodae</taxon>
        <taxon>Andropogoneae</taxon>
        <taxon>Tripsacinae</taxon>
        <taxon>Zea</taxon>
    </lineage>
</organism>
<dbReference type="RefSeq" id="XP_035820043.1">
    <property type="nucleotide sequence ID" value="XM_035964150.1"/>
</dbReference>
<dbReference type="Gramene" id="Zm00001eb032420_T001">
    <property type="protein sequence ID" value="Zm00001eb032420_P001"/>
    <property type="gene ID" value="Zm00001eb032420"/>
</dbReference>
<accession>C0PMA0</accession>
<feature type="region of interest" description="Disordered" evidence="1">
    <location>
        <begin position="181"/>
        <end position="201"/>
    </location>
</feature>
<reference evidence="3" key="5">
    <citation type="submission" date="2021-05" db="UniProtKB">
        <authorList>
            <consortium name="EnsemblPlants"/>
        </authorList>
    </citation>
    <scope>IDENTIFICATION</scope>
    <source>
        <strain evidence="3">cv. B73</strain>
    </source>
</reference>
<reference evidence="3" key="4">
    <citation type="submission" date="2019-07" db="EMBL/GenBank/DDBJ databases">
        <authorList>
            <person name="Seetharam A."/>
            <person name="Woodhouse M."/>
            <person name="Cannon E."/>
        </authorList>
    </citation>
    <scope>NUCLEOTIDE SEQUENCE [LARGE SCALE GENOMIC DNA]</scope>
    <source>
        <strain evidence="3">cv. B73</strain>
    </source>
</reference>
<evidence type="ECO:0000313" key="4">
    <source>
        <dbReference type="Proteomes" id="UP000007305"/>
    </source>
</evidence>
<reference evidence="4" key="3">
    <citation type="submission" date="2015-12" db="EMBL/GenBank/DDBJ databases">
        <title>Update maize B73 reference genome by single molecule sequencing technologies.</title>
        <authorList>
            <consortium name="Maize Genome Sequencing Project"/>
            <person name="Ware D."/>
        </authorList>
    </citation>
    <scope>NUCLEOTIDE SEQUENCE [LARGE SCALE GENOMIC DNA]</scope>
    <source>
        <strain evidence="4">cv. B73</strain>
    </source>
</reference>
<reference evidence="2" key="2">
    <citation type="submission" date="2012-06" db="EMBL/GenBank/DDBJ databases">
        <authorList>
            <person name="Yu Y."/>
            <person name="Currie J."/>
            <person name="Lomeli R."/>
            <person name="Angelova A."/>
            <person name="Collura K."/>
            <person name="Wissotski M."/>
            <person name="Campos D."/>
            <person name="Kudrna D."/>
            <person name="Golser W."/>
            <person name="Ashely E."/>
            <person name="Descour A."/>
            <person name="Fernandes J."/>
            <person name="Soderlund C."/>
            <person name="Walbot V."/>
        </authorList>
    </citation>
    <scope>NUCLEOTIDE SEQUENCE</scope>
    <source>
        <strain evidence="2">B73</strain>
    </source>
</reference>
<dbReference type="GeneID" id="118476082"/>
<keyword evidence="4" id="KW-1185">Reference proteome</keyword>
<feature type="region of interest" description="Disordered" evidence="1">
    <location>
        <begin position="95"/>
        <end position="127"/>
    </location>
</feature>
<gene>
    <name evidence="3" type="primary">LOC118476082</name>
</gene>
<dbReference type="AlphaFoldDB" id="C0PMA0"/>